<feature type="repeat" description="TPR" evidence="3">
    <location>
        <begin position="296"/>
        <end position="329"/>
    </location>
</feature>
<evidence type="ECO:0000313" key="4">
    <source>
        <dbReference type="EMBL" id="QDV43977.1"/>
    </source>
</evidence>
<dbReference type="Gene3D" id="1.25.40.10">
    <property type="entry name" value="Tetratricopeptide repeat domain"/>
    <property type="match status" value="2"/>
</dbReference>
<dbReference type="Pfam" id="PF13181">
    <property type="entry name" value="TPR_8"/>
    <property type="match status" value="2"/>
</dbReference>
<dbReference type="PANTHER" id="PTHR44858:SF1">
    <property type="entry name" value="UDP-N-ACETYLGLUCOSAMINE--PEPTIDE N-ACETYLGLUCOSAMINYLTRANSFERASE SPINDLY-RELATED"/>
    <property type="match status" value="1"/>
</dbReference>
<dbReference type="InterPro" id="IPR019734">
    <property type="entry name" value="TPR_rpt"/>
</dbReference>
<organism evidence="4 5">
    <name type="scientific">Stieleria neptunia</name>
    <dbReference type="NCBI Taxonomy" id="2527979"/>
    <lineage>
        <taxon>Bacteria</taxon>
        <taxon>Pseudomonadati</taxon>
        <taxon>Planctomycetota</taxon>
        <taxon>Planctomycetia</taxon>
        <taxon>Pirellulales</taxon>
        <taxon>Pirellulaceae</taxon>
        <taxon>Stieleria</taxon>
    </lineage>
</organism>
<dbReference type="EMBL" id="CP037423">
    <property type="protein sequence ID" value="QDV43977.1"/>
    <property type="molecule type" value="Genomic_DNA"/>
</dbReference>
<sequence>MGEAPRISGRVLGKQGRPKDVSVVYRNLWMKLLSGVANVPEHSQKLASVGKRLTWSLPGDTSGEQAEQILVRTVAALEAAVAKARENQRLSQTSIGIEEVFANEEPGAEFESDQATSAFLLAKVESALRQTQRELRKYRPVSISNHEATELLSSYSQYLERADFLRALGDNTNAIRDYSAAIELEPMQTPPYMERGGLYSKLGRHREAIADYDRAIALRPDSPGGYTHRARTYEELQMYEASVADWEKAMELLQENSRHLTWLPLDEVAAQPDSALHERLILLVDRISELPVNRTGKARVAIGDFFHRLGQYERARETMLAAVELAPEDLVVLNNVAWRMATSPAAEFRNADLALDLATKVCDATDWKNWQYVDTLAAAYAADGNFDEAVRWQERSIELAFDPSLKERLSLYESHEPFRVVEEEPASE</sequence>
<reference evidence="4 5" key="1">
    <citation type="submission" date="2019-03" db="EMBL/GenBank/DDBJ databases">
        <title>Deep-cultivation of Planctomycetes and their phenomic and genomic characterization uncovers novel biology.</title>
        <authorList>
            <person name="Wiegand S."/>
            <person name="Jogler M."/>
            <person name="Boedeker C."/>
            <person name="Pinto D."/>
            <person name="Vollmers J."/>
            <person name="Rivas-Marin E."/>
            <person name="Kohn T."/>
            <person name="Peeters S.H."/>
            <person name="Heuer A."/>
            <person name="Rast P."/>
            <person name="Oberbeckmann S."/>
            <person name="Bunk B."/>
            <person name="Jeske O."/>
            <person name="Meyerdierks A."/>
            <person name="Storesund J.E."/>
            <person name="Kallscheuer N."/>
            <person name="Luecker S."/>
            <person name="Lage O.M."/>
            <person name="Pohl T."/>
            <person name="Merkel B.J."/>
            <person name="Hornburger P."/>
            <person name="Mueller R.-W."/>
            <person name="Bruemmer F."/>
            <person name="Labrenz M."/>
            <person name="Spormann A.M."/>
            <person name="Op den Camp H."/>
            <person name="Overmann J."/>
            <person name="Amann R."/>
            <person name="Jetten M.S.M."/>
            <person name="Mascher T."/>
            <person name="Medema M.H."/>
            <person name="Devos D.P."/>
            <person name="Kaster A.-K."/>
            <person name="Ovreas L."/>
            <person name="Rohde M."/>
            <person name="Galperin M.Y."/>
            <person name="Jogler C."/>
        </authorList>
    </citation>
    <scope>NUCLEOTIDE SEQUENCE [LARGE SCALE GENOMIC DNA]</scope>
    <source>
        <strain evidence="4 5">Enr13</strain>
    </source>
</reference>
<dbReference type="SMART" id="SM00028">
    <property type="entry name" value="TPR"/>
    <property type="match status" value="5"/>
</dbReference>
<dbReference type="SUPFAM" id="SSF48452">
    <property type="entry name" value="TPR-like"/>
    <property type="match status" value="1"/>
</dbReference>
<proteinExistence type="predicted"/>
<feature type="repeat" description="TPR" evidence="3">
    <location>
        <begin position="189"/>
        <end position="222"/>
    </location>
</feature>
<keyword evidence="5" id="KW-1185">Reference proteome</keyword>
<feature type="repeat" description="TPR" evidence="3">
    <location>
        <begin position="155"/>
        <end position="188"/>
    </location>
</feature>
<dbReference type="KEGG" id="snep:Enr13x_38380"/>
<keyword evidence="1" id="KW-0677">Repeat</keyword>
<evidence type="ECO:0000256" key="1">
    <source>
        <dbReference type="ARBA" id="ARBA00022737"/>
    </source>
</evidence>
<dbReference type="PANTHER" id="PTHR44858">
    <property type="entry name" value="TETRATRICOPEPTIDE REPEAT PROTEIN 6"/>
    <property type="match status" value="1"/>
</dbReference>
<accession>A0A518HT09</accession>
<evidence type="ECO:0000256" key="2">
    <source>
        <dbReference type="ARBA" id="ARBA00022803"/>
    </source>
</evidence>
<keyword evidence="2 3" id="KW-0802">TPR repeat</keyword>
<dbReference type="InterPro" id="IPR011990">
    <property type="entry name" value="TPR-like_helical_dom_sf"/>
</dbReference>
<dbReference type="Proteomes" id="UP000319004">
    <property type="component" value="Chromosome"/>
</dbReference>
<gene>
    <name evidence="4" type="ORF">Enr13x_38380</name>
</gene>
<dbReference type="AlphaFoldDB" id="A0A518HT09"/>
<evidence type="ECO:0000313" key="5">
    <source>
        <dbReference type="Proteomes" id="UP000319004"/>
    </source>
</evidence>
<name>A0A518HT09_9BACT</name>
<dbReference type="InterPro" id="IPR050498">
    <property type="entry name" value="Ycf3"/>
</dbReference>
<evidence type="ECO:0000256" key="3">
    <source>
        <dbReference type="PROSITE-ProRule" id="PRU00339"/>
    </source>
</evidence>
<protein>
    <submittedName>
        <fullName evidence="4">Tetratricopeptide repeat protein</fullName>
    </submittedName>
</protein>
<dbReference type="PROSITE" id="PS50005">
    <property type="entry name" value="TPR"/>
    <property type="match status" value="3"/>
</dbReference>
<dbReference type="Pfam" id="PF00515">
    <property type="entry name" value="TPR_1"/>
    <property type="match status" value="1"/>
</dbReference>